<dbReference type="Pfam" id="PF01541">
    <property type="entry name" value="GIY-YIG"/>
    <property type="match status" value="1"/>
</dbReference>
<feature type="domain" description="UVR" evidence="8">
    <location>
        <begin position="207"/>
        <end position="242"/>
    </location>
</feature>
<dbReference type="Proteomes" id="UP000001366">
    <property type="component" value="Chromosome"/>
</dbReference>
<accession>C0QPW8</accession>
<evidence type="ECO:0000256" key="6">
    <source>
        <dbReference type="ARBA" id="ARBA00023236"/>
    </source>
</evidence>
<dbReference type="HOGENOM" id="CLU_014841_3_2_0"/>
<dbReference type="SUPFAM" id="SSF82771">
    <property type="entry name" value="GIY-YIG endonuclease"/>
    <property type="match status" value="1"/>
</dbReference>
<evidence type="ECO:0000256" key="4">
    <source>
        <dbReference type="ARBA" id="ARBA00022881"/>
    </source>
</evidence>
<dbReference type="PANTHER" id="PTHR30562">
    <property type="entry name" value="UVRC/OXIDOREDUCTASE"/>
    <property type="match status" value="1"/>
</dbReference>
<reference evidence="11 12" key="1">
    <citation type="journal article" date="2009" name="J. Bacteriol.">
        <title>Complete and draft genome sequences of six members of the Aquificales.</title>
        <authorList>
            <person name="Reysenbach A.L."/>
            <person name="Hamamura N."/>
            <person name="Podar M."/>
            <person name="Griffiths E."/>
            <person name="Ferreira S."/>
            <person name="Hochstein R."/>
            <person name="Heidelberg J."/>
            <person name="Johnson J."/>
            <person name="Mead D."/>
            <person name="Pohorille A."/>
            <person name="Sarmiento M."/>
            <person name="Schweighofer K."/>
            <person name="Seshadri R."/>
            <person name="Voytek M.A."/>
        </authorList>
    </citation>
    <scope>NUCLEOTIDE SEQUENCE [LARGE SCALE GENOMIC DNA]</scope>
    <source>
        <strain evidence="12">DSM 14350 / EX-H1</strain>
    </source>
</reference>
<keyword evidence="2 7" id="KW-0227">DNA damage</keyword>
<dbReference type="Pfam" id="PF08459">
    <property type="entry name" value="UvrC_RNaseH_dom"/>
    <property type="match status" value="1"/>
</dbReference>
<dbReference type="InterPro" id="IPR050066">
    <property type="entry name" value="UvrABC_protein_C"/>
</dbReference>
<dbReference type="InterPro" id="IPR010994">
    <property type="entry name" value="RuvA_2-like"/>
</dbReference>
<keyword evidence="1 7" id="KW-0963">Cytoplasm</keyword>
<protein>
    <recommendedName>
        <fullName evidence="7">UvrABC system protein C</fullName>
        <shortName evidence="7">Protein UvrC</shortName>
    </recommendedName>
    <alternativeName>
        <fullName evidence="7">Excinuclease ABC subunit C</fullName>
    </alternativeName>
</protein>
<dbReference type="GO" id="GO:0006289">
    <property type="term" value="P:nucleotide-excision repair"/>
    <property type="evidence" value="ECO:0007669"/>
    <property type="project" value="UniProtKB-UniRule"/>
</dbReference>
<dbReference type="CDD" id="cd10434">
    <property type="entry name" value="GIY-YIG_UvrC_Cho"/>
    <property type="match status" value="1"/>
</dbReference>
<evidence type="ECO:0000259" key="8">
    <source>
        <dbReference type="PROSITE" id="PS50151"/>
    </source>
</evidence>
<dbReference type="InterPro" id="IPR001162">
    <property type="entry name" value="UvrC_RNase_H_dom"/>
</dbReference>
<evidence type="ECO:0000256" key="2">
    <source>
        <dbReference type="ARBA" id="ARBA00022763"/>
    </source>
</evidence>
<keyword evidence="3 7" id="KW-0228">DNA excision</keyword>
<dbReference type="PaxDb" id="123214-PERMA_0927"/>
<proteinExistence type="inferred from homology"/>
<dbReference type="GO" id="GO:0009381">
    <property type="term" value="F:excinuclease ABC activity"/>
    <property type="evidence" value="ECO:0007669"/>
    <property type="project" value="UniProtKB-UniRule"/>
</dbReference>
<dbReference type="Gene3D" id="3.30.420.340">
    <property type="entry name" value="UvrC, RNAse H endonuclease domain"/>
    <property type="match status" value="1"/>
</dbReference>
<dbReference type="PROSITE" id="PS50151">
    <property type="entry name" value="UVR"/>
    <property type="match status" value="1"/>
</dbReference>
<comment type="subcellular location">
    <subcellularLocation>
        <location evidence="7">Cytoplasm</location>
    </subcellularLocation>
</comment>
<dbReference type="InterPro" id="IPR004791">
    <property type="entry name" value="UvrC"/>
</dbReference>
<dbReference type="InterPro" id="IPR035901">
    <property type="entry name" value="GIY-YIG_endonuc_sf"/>
</dbReference>
<dbReference type="PANTHER" id="PTHR30562:SF1">
    <property type="entry name" value="UVRABC SYSTEM PROTEIN C"/>
    <property type="match status" value="1"/>
</dbReference>
<evidence type="ECO:0000256" key="7">
    <source>
        <dbReference type="HAMAP-Rule" id="MF_00203"/>
    </source>
</evidence>
<dbReference type="GO" id="GO:0003677">
    <property type="term" value="F:DNA binding"/>
    <property type="evidence" value="ECO:0007669"/>
    <property type="project" value="UniProtKB-UniRule"/>
</dbReference>
<evidence type="ECO:0000259" key="10">
    <source>
        <dbReference type="PROSITE" id="PS50165"/>
    </source>
</evidence>
<keyword evidence="5 7" id="KW-0234">DNA repair</keyword>
<dbReference type="InterPro" id="IPR001943">
    <property type="entry name" value="UVR_dom"/>
</dbReference>
<dbReference type="eggNOG" id="COG0322">
    <property type="taxonomic scope" value="Bacteria"/>
</dbReference>
<dbReference type="GO" id="GO:0009380">
    <property type="term" value="C:excinuclease repair complex"/>
    <property type="evidence" value="ECO:0007669"/>
    <property type="project" value="InterPro"/>
</dbReference>
<keyword evidence="4 7" id="KW-0267">Excision nuclease</keyword>
<dbReference type="PROSITE" id="PS50165">
    <property type="entry name" value="UVRC"/>
    <property type="match status" value="1"/>
</dbReference>
<sequence>MKDAVHSDEMEDLKNLIDEAPQSPGVYLFKGKKGEYIYIGKAKNIKNRLKGHLNQYRIDPKEKKIFDESSKIEWIITKSDYEAFVLENELIKQYKPKYNVRLKSGSGYPMLVITDDEYPTVVISRKFGEIEGEYFGPFLPARTARAMKDLIHKLFRLRTCDPLPKRDIVCFDYHLGLCSAPCVNKISKKDYNFDVKAAKAFLSGDVKKFIYRLYDRLEEYKNKLNFEKASVVRDQILAMENLISKQEVLGLPVNEADIFYFSGKDVYLIVVRGSRIVGKEFIQIKQEGIQDFEISVISNYYIRGNFIPEVVISNRKFSDHKNLKRWLSEKKGSDVRLLFDIPDEIKGFIDRNIGSVDLSDLKEIFKRTFGFDLPERIEGFDISTLFGDFTVGSAVVWENGKMNKREYRRFKIKTVDGIDDYASLRELLFRRFRKYKEMDNPPRLVLIDGGKGHLKQGEIVRDALGIKNLRIFSLAKKEEILYTDDGKSVYLYNYQPLLKLFTTIRDEAHRFALSYNRKLRERDTLKELLDKIEGVGKKRKEILYRTYKTVDRIAQASVEELKKLGIPEKVAQNIKKYLSV</sequence>
<dbReference type="GO" id="GO:0009432">
    <property type="term" value="P:SOS response"/>
    <property type="evidence" value="ECO:0007669"/>
    <property type="project" value="UniProtKB-UniRule"/>
</dbReference>
<dbReference type="SMART" id="SM00465">
    <property type="entry name" value="GIYc"/>
    <property type="match status" value="1"/>
</dbReference>
<comment type="subunit">
    <text evidence="7">Interacts with UvrB in an incision complex.</text>
</comment>
<dbReference type="NCBIfam" id="TIGR00194">
    <property type="entry name" value="uvrC"/>
    <property type="match status" value="1"/>
</dbReference>
<dbReference type="Gene3D" id="1.10.150.20">
    <property type="entry name" value="5' to 3' exonuclease, C-terminal subdomain"/>
    <property type="match status" value="1"/>
</dbReference>
<evidence type="ECO:0000259" key="9">
    <source>
        <dbReference type="PROSITE" id="PS50164"/>
    </source>
</evidence>
<dbReference type="AlphaFoldDB" id="C0QPW8"/>
<dbReference type="InterPro" id="IPR000305">
    <property type="entry name" value="GIY-YIG_endonuc"/>
</dbReference>
<dbReference type="FunFam" id="3.40.1440.10:FF:000001">
    <property type="entry name" value="UvrABC system protein C"/>
    <property type="match status" value="1"/>
</dbReference>
<dbReference type="InterPro" id="IPR036876">
    <property type="entry name" value="UVR_dom_sf"/>
</dbReference>
<comment type="similarity">
    <text evidence="7">Belongs to the UvrC family.</text>
</comment>
<dbReference type="Gene3D" id="3.40.1440.10">
    <property type="entry name" value="GIY-YIG endonuclease"/>
    <property type="match status" value="1"/>
</dbReference>
<dbReference type="NCBIfam" id="NF011261">
    <property type="entry name" value="PRK14667.1"/>
    <property type="match status" value="1"/>
</dbReference>
<dbReference type="InterPro" id="IPR038476">
    <property type="entry name" value="UvrC_RNase_H_dom_sf"/>
</dbReference>
<evidence type="ECO:0000256" key="5">
    <source>
        <dbReference type="ARBA" id="ARBA00023204"/>
    </source>
</evidence>
<keyword evidence="11" id="KW-0378">Hydrolase</keyword>
<evidence type="ECO:0000313" key="12">
    <source>
        <dbReference type="Proteomes" id="UP000001366"/>
    </source>
</evidence>
<feature type="domain" description="UvrC family homology region profile" evidence="10">
    <location>
        <begin position="350"/>
        <end position="460"/>
    </location>
</feature>
<keyword evidence="12" id="KW-1185">Reference proteome</keyword>
<gene>
    <name evidence="7 11" type="primary">uvrC</name>
    <name evidence="11" type="ordered locus">PERMA_0927</name>
</gene>
<evidence type="ECO:0000313" key="11">
    <source>
        <dbReference type="EMBL" id="ACO03121.1"/>
    </source>
</evidence>
<dbReference type="SUPFAM" id="SSF47781">
    <property type="entry name" value="RuvA domain 2-like"/>
    <property type="match status" value="1"/>
</dbReference>
<dbReference type="STRING" id="123214.PERMA_0927"/>
<dbReference type="EMBL" id="CP001230">
    <property type="protein sequence ID" value="ACO03121.1"/>
    <property type="molecule type" value="Genomic_DNA"/>
</dbReference>
<feature type="domain" description="GIY-YIG" evidence="9">
    <location>
        <begin position="22"/>
        <end position="100"/>
    </location>
</feature>
<comment type="function">
    <text evidence="7">The UvrABC repair system catalyzes the recognition and processing of DNA lesions. UvrC both incises the 5' and 3' sides of the lesion. The N-terminal half is responsible for the 3' incision and the C-terminal half is responsible for the 5' incision.</text>
</comment>
<dbReference type="InterPro" id="IPR047296">
    <property type="entry name" value="GIY-YIG_UvrC_Cho"/>
</dbReference>
<dbReference type="HAMAP" id="MF_00203">
    <property type="entry name" value="UvrC"/>
    <property type="match status" value="1"/>
</dbReference>
<evidence type="ECO:0000256" key="1">
    <source>
        <dbReference type="ARBA" id="ARBA00022490"/>
    </source>
</evidence>
<dbReference type="RefSeq" id="WP_012675360.1">
    <property type="nucleotide sequence ID" value="NC_012440.1"/>
</dbReference>
<dbReference type="PROSITE" id="PS50164">
    <property type="entry name" value="GIY_YIG"/>
    <property type="match status" value="1"/>
</dbReference>
<dbReference type="KEGG" id="pmx:PERMA_0927"/>
<dbReference type="Pfam" id="PF22920">
    <property type="entry name" value="UvrC_RNaseH"/>
    <property type="match status" value="1"/>
</dbReference>
<evidence type="ECO:0000256" key="3">
    <source>
        <dbReference type="ARBA" id="ARBA00022769"/>
    </source>
</evidence>
<dbReference type="SUPFAM" id="SSF46600">
    <property type="entry name" value="C-terminal UvrC-binding domain of UvrB"/>
    <property type="match status" value="1"/>
</dbReference>
<organism evidence="11 12">
    <name type="scientific">Persephonella marina (strain DSM 14350 / EX-H1)</name>
    <dbReference type="NCBI Taxonomy" id="123214"/>
    <lineage>
        <taxon>Bacteria</taxon>
        <taxon>Pseudomonadati</taxon>
        <taxon>Aquificota</taxon>
        <taxon>Aquificia</taxon>
        <taxon>Aquificales</taxon>
        <taxon>Hydrogenothermaceae</taxon>
        <taxon>Persephonella</taxon>
    </lineage>
</organism>
<dbReference type="GO" id="GO:0005737">
    <property type="term" value="C:cytoplasm"/>
    <property type="evidence" value="ECO:0007669"/>
    <property type="project" value="UniProtKB-SubCell"/>
</dbReference>
<keyword evidence="6 7" id="KW-0742">SOS response</keyword>
<dbReference type="Pfam" id="PF14520">
    <property type="entry name" value="HHH_5"/>
    <property type="match status" value="1"/>
</dbReference>
<name>C0QPW8_PERMH</name>